<accession>A0A937UTG9</accession>
<keyword evidence="3" id="KW-1185">Reference proteome</keyword>
<dbReference type="AlphaFoldDB" id="A0A937UTG9"/>
<comment type="caution">
    <text evidence="2">The sequence shown here is derived from an EMBL/GenBank/DDBJ whole genome shotgun (WGS) entry which is preliminary data.</text>
</comment>
<gene>
    <name evidence="2" type="ORF">I7412_41755</name>
</gene>
<organism evidence="2 3">
    <name type="scientific">Frankia nepalensis</name>
    <dbReference type="NCBI Taxonomy" id="1836974"/>
    <lineage>
        <taxon>Bacteria</taxon>
        <taxon>Bacillati</taxon>
        <taxon>Actinomycetota</taxon>
        <taxon>Actinomycetes</taxon>
        <taxon>Frankiales</taxon>
        <taxon>Frankiaceae</taxon>
        <taxon>Frankia</taxon>
    </lineage>
</organism>
<proteinExistence type="predicted"/>
<dbReference type="RefSeq" id="WP_203005598.1">
    <property type="nucleotide sequence ID" value="NZ_JADWYW010000091.1"/>
</dbReference>
<dbReference type="Proteomes" id="UP000604475">
    <property type="component" value="Unassembled WGS sequence"/>
</dbReference>
<evidence type="ECO:0000256" key="1">
    <source>
        <dbReference type="SAM" id="MobiDB-lite"/>
    </source>
</evidence>
<reference evidence="2" key="1">
    <citation type="submission" date="2020-12" db="EMBL/GenBank/DDBJ databases">
        <title>Genomic characterization of non-nitrogen-fixing Frankia strains.</title>
        <authorList>
            <person name="Carlos-Shanley C."/>
            <person name="Guerra T."/>
            <person name="Hahn D."/>
        </authorList>
    </citation>
    <scope>NUCLEOTIDE SEQUENCE</scope>
    <source>
        <strain evidence="2">CN6</strain>
    </source>
</reference>
<evidence type="ECO:0000313" key="2">
    <source>
        <dbReference type="EMBL" id="MBL7633572.1"/>
    </source>
</evidence>
<evidence type="ECO:0000313" key="3">
    <source>
        <dbReference type="Proteomes" id="UP000604475"/>
    </source>
</evidence>
<feature type="region of interest" description="Disordered" evidence="1">
    <location>
        <begin position="29"/>
        <end position="51"/>
    </location>
</feature>
<sequence length="81" mass="8917">MRPTQARTPAPRTDQRVLLTLEQVLAELGGPAGPLPRSTWHDWQRKGRGPKVIRLPNGQVRVARDDLNGWLDGLTSDPAAS</sequence>
<dbReference type="GO" id="GO:0003677">
    <property type="term" value="F:DNA binding"/>
    <property type="evidence" value="ECO:0007669"/>
    <property type="project" value="UniProtKB-KW"/>
</dbReference>
<protein>
    <submittedName>
        <fullName evidence="2">DNA-binding protein</fullName>
    </submittedName>
</protein>
<dbReference type="EMBL" id="JAEACQ010000388">
    <property type="protein sequence ID" value="MBL7633572.1"/>
    <property type="molecule type" value="Genomic_DNA"/>
</dbReference>
<keyword evidence="2" id="KW-0238">DNA-binding</keyword>
<name>A0A937UTG9_9ACTN</name>